<dbReference type="AlphaFoldDB" id="X0UCJ6"/>
<sequence>VSYAAANDSTERDKVWYAFAPARSDDSYDIYYVHDIEWYTAGTDLSNINTIKNKILTEGAIASCMYYSYSLISINYIHYQPPTNVELPNHSILIVGWDDNKVTQATEGKGAWLCKNSWGINWGFLGYFWISYYDKWCGHDPEMGAVSFQSVELNPYDNIYYHDYHGWRDTKTDCNAAFNAFTAESSEKIAAVSFYTATDNVDYTVKIYDRFENGELLESLSRISGTIAHTGFHTIDLDRPVIVTKGDDFYIYLELSAGGYAYDRTSEIKVLLDEP</sequence>
<dbReference type="Gene3D" id="3.90.70.10">
    <property type="entry name" value="Cysteine proteinases"/>
    <property type="match status" value="1"/>
</dbReference>
<dbReference type="Pfam" id="PF18560">
    <property type="entry name" value="Lectin_like"/>
    <property type="match status" value="1"/>
</dbReference>
<accession>X0UCJ6</accession>
<dbReference type="Pfam" id="PF00112">
    <property type="entry name" value="Peptidase_C1"/>
    <property type="match status" value="1"/>
</dbReference>
<gene>
    <name evidence="3" type="ORF">S01H1_30690</name>
</gene>
<feature type="non-terminal residue" evidence="3">
    <location>
        <position position="1"/>
    </location>
</feature>
<proteinExistence type="predicted"/>
<feature type="non-terminal residue" evidence="3">
    <location>
        <position position="275"/>
    </location>
</feature>
<protein>
    <recommendedName>
        <fullName evidence="4">Peptidase C1A papain C-terminal domain-containing protein</fullName>
    </recommendedName>
</protein>
<name>X0UCJ6_9ZZZZ</name>
<dbReference type="GO" id="GO:0008234">
    <property type="term" value="F:cysteine-type peptidase activity"/>
    <property type="evidence" value="ECO:0007669"/>
    <property type="project" value="InterPro"/>
</dbReference>
<evidence type="ECO:0000259" key="2">
    <source>
        <dbReference type="Pfam" id="PF18560"/>
    </source>
</evidence>
<reference evidence="3" key="1">
    <citation type="journal article" date="2014" name="Front. Microbiol.">
        <title>High frequency of phylogenetically diverse reductive dehalogenase-homologous genes in deep subseafloor sedimentary metagenomes.</title>
        <authorList>
            <person name="Kawai M."/>
            <person name="Futagami T."/>
            <person name="Toyoda A."/>
            <person name="Takaki Y."/>
            <person name="Nishi S."/>
            <person name="Hori S."/>
            <person name="Arai W."/>
            <person name="Tsubouchi T."/>
            <person name="Morono Y."/>
            <person name="Uchiyama I."/>
            <person name="Ito T."/>
            <person name="Fujiyama A."/>
            <person name="Inagaki F."/>
            <person name="Takami H."/>
        </authorList>
    </citation>
    <scope>NUCLEOTIDE SEQUENCE</scope>
    <source>
        <strain evidence="3">Expedition CK06-06</strain>
    </source>
</reference>
<dbReference type="SUPFAM" id="SSF54001">
    <property type="entry name" value="Cysteine proteinases"/>
    <property type="match status" value="1"/>
</dbReference>
<dbReference type="GO" id="GO:0006508">
    <property type="term" value="P:proteolysis"/>
    <property type="evidence" value="ECO:0007669"/>
    <property type="project" value="InterPro"/>
</dbReference>
<feature type="domain" description="Lectin-like" evidence="2">
    <location>
        <begin position="159"/>
        <end position="266"/>
    </location>
</feature>
<comment type="caution">
    <text evidence="3">The sequence shown here is derived from an EMBL/GenBank/DDBJ whole genome shotgun (WGS) entry which is preliminary data.</text>
</comment>
<dbReference type="InterPro" id="IPR038765">
    <property type="entry name" value="Papain-like_cys_pep_sf"/>
</dbReference>
<evidence type="ECO:0008006" key="4">
    <source>
        <dbReference type="Google" id="ProtNLM"/>
    </source>
</evidence>
<dbReference type="InterPro" id="IPR040528">
    <property type="entry name" value="Lectin-like"/>
</dbReference>
<dbReference type="InterPro" id="IPR000668">
    <property type="entry name" value="Peptidase_C1A_C"/>
</dbReference>
<feature type="domain" description="Peptidase C1A papain C-terminal" evidence="1">
    <location>
        <begin position="47"/>
        <end position="139"/>
    </location>
</feature>
<evidence type="ECO:0000259" key="1">
    <source>
        <dbReference type="Pfam" id="PF00112"/>
    </source>
</evidence>
<dbReference type="EMBL" id="BARS01018905">
    <property type="protein sequence ID" value="GAF86205.1"/>
    <property type="molecule type" value="Genomic_DNA"/>
</dbReference>
<evidence type="ECO:0000313" key="3">
    <source>
        <dbReference type="EMBL" id="GAF86205.1"/>
    </source>
</evidence>
<organism evidence="3">
    <name type="scientific">marine sediment metagenome</name>
    <dbReference type="NCBI Taxonomy" id="412755"/>
    <lineage>
        <taxon>unclassified sequences</taxon>
        <taxon>metagenomes</taxon>
        <taxon>ecological metagenomes</taxon>
    </lineage>
</organism>